<dbReference type="Pfam" id="PF00420">
    <property type="entry name" value="Oxidored_q2"/>
    <property type="match status" value="1"/>
</dbReference>
<keyword evidence="6 8" id="KW-0472">Membrane</keyword>
<organism evidence="9 10">
    <name type="scientific">Rothia amarae</name>
    <dbReference type="NCBI Taxonomy" id="169480"/>
    <lineage>
        <taxon>Bacteria</taxon>
        <taxon>Bacillati</taxon>
        <taxon>Actinomycetota</taxon>
        <taxon>Actinomycetes</taxon>
        <taxon>Micrococcales</taxon>
        <taxon>Micrococcaceae</taxon>
        <taxon>Rothia</taxon>
    </lineage>
</organism>
<accession>A0A7H2BKA7</accession>
<reference evidence="9 10" key="1">
    <citation type="submission" date="2020-09" db="EMBL/GenBank/DDBJ databases">
        <title>Investigation of environmental microbe.</title>
        <authorList>
            <person name="Ou Y."/>
            <person name="Kang Q."/>
        </authorList>
    </citation>
    <scope>NUCLEOTIDE SEQUENCE [LARGE SCALE GENOMIC DNA]</scope>
    <source>
        <strain evidence="9 10">KJZ-9</strain>
    </source>
</reference>
<dbReference type="GO" id="GO:0005886">
    <property type="term" value="C:plasma membrane"/>
    <property type="evidence" value="ECO:0007669"/>
    <property type="project" value="UniProtKB-SubCell"/>
</dbReference>
<feature type="compositionally biased region" description="Basic and acidic residues" evidence="7">
    <location>
        <begin position="168"/>
        <end position="182"/>
    </location>
</feature>
<keyword evidence="3" id="KW-1003">Cell membrane</keyword>
<feature type="region of interest" description="Disordered" evidence="7">
    <location>
        <begin position="111"/>
        <end position="182"/>
    </location>
</feature>
<evidence type="ECO:0000256" key="1">
    <source>
        <dbReference type="ARBA" id="ARBA00004651"/>
    </source>
</evidence>
<feature type="compositionally biased region" description="Basic and acidic residues" evidence="7">
    <location>
        <begin position="140"/>
        <end position="157"/>
    </location>
</feature>
<protein>
    <submittedName>
        <fullName evidence="9">Na(+)/H(+) antiporter subunit C</fullName>
    </submittedName>
</protein>
<feature type="transmembrane region" description="Helical" evidence="8">
    <location>
        <begin position="6"/>
        <end position="23"/>
    </location>
</feature>
<dbReference type="PANTHER" id="PTHR34583:SF2">
    <property type="entry name" value="ANTIPORTER SUBUNIT MNHC2-RELATED"/>
    <property type="match status" value="1"/>
</dbReference>
<evidence type="ECO:0000256" key="4">
    <source>
        <dbReference type="ARBA" id="ARBA00022692"/>
    </source>
</evidence>
<proteinExistence type="inferred from homology"/>
<dbReference type="NCBIfam" id="NF005929">
    <property type="entry name" value="PRK07946.1"/>
    <property type="match status" value="1"/>
</dbReference>
<sequence>MAIDLSLILVMGVMYGVGVYLVLDRTMTRVMLGLLLLTNATNLLIFHAGGPAGLAPIFNKDIAAGDYSDPLPQALVLTSIVISFAVTALMLGLIYRAWVLSHGDEIKDDAEDRKVATKPSYDPEEDTPASTDSSEFDGDEQTREREFKIKEEKRKSSSLESQKTTARIAKDSSDIAGQKEHA</sequence>
<evidence type="ECO:0000313" key="10">
    <source>
        <dbReference type="Proteomes" id="UP000516421"/>
    </source>
</evidence>
<feature type="transmembrane region" description="Helical" evidence="8">
    <location>
        <begin position="74"/>
        <end position="95"/>
    </location>
</feature>
<comment type="subcellular location">
    <subcellularLocation>
        <location evidence="1">Cell membrane</location>
        <topology evidence="1">Multi-pass membrane protein</topology>
    </subcellularLocation>
</comment>
<keyword evidence="4 8" id="KW-0812">Transmembrane</keyword>
<dbReference type="KEGG" id="rama:IDM48_01205"/>
<dbReference type="PANTHER" id="PTHR34583">
    <property type="entry name" value="ANTIPORTER SUBUNIT MNHC2-RELATED"/>
    <property type="match status" value="1"/>
</dbReference>
<dbReference type="InterPro" id="IPR050601">
    <property type="entry name" value="CPA3_antiporter_subunitC"/>
</dbReference>
<dbReference type="RefSeq" id="WP_190617708.1">
    <property type="nucleotide sequence ID" value="NZ_CP061538.1"/>
</dbReference>
<comment type="similarity">
    <text evidence="2">Belongs to the CPA3 antiporters (TC 2.A.63) subunit C family.</text>
</comment>
<evidence type="ECO:0000256" key="7">
    <source>
        <dbReference type="SAM" id="MobiDB-lite"/>
    </source>
</evidence>
<keyword evidence="10" id="KW-1185">Reference proteome</keyword>
<dbReference type="Gene3D" id="1.10.287.3510">
    <property type="match status" value="1"/>
</dbReference>
<dbReference type="Proteomes" id="UP000516421">
    <property type="component" value="Chromosome"/>
</dbReference>
<evidence type="ECO:0000256" key="8">
    <source>
        <dbReference type="SAM" id="Phobius"/>
    </source>
</evidence>
<dbReference type="InterPro" id="IPR039428">
    <property type="entry name" value="NUOK/Mnh_C1-like"/>
</dbReference>
<name>A0A7H2BKA7_9MICC</name>
<evidence type="ECO:0000256" key="6">
    <source>
        <dbReference type="ARBA" id="ARBA00023136"/>
    </source>
</evidence>
<dbReference type="AlphaFoldDB" id="A0A7H2BKA7"/>
<evidence type="ECO:0000256" key="2">
    <source>
        <dbReference type="ARBA" id="ARBA00010388"/>
    </source>
</evidence>
<evidence type="ECO:0000313" key="9">
    <source>
        <dbReference type="EMBL" id="QNV40103.1"/>
    </source>
</evidence>
<feature type="transmembrane region" description="Helical" evidence="8">
    <location>
        <begin position="30"/>
        <end position="54"/>
    </location>
</feature>
<evidence type="ECO:0000256" key="5">
    <source>
        <dbReference type="ARBA" id="ARBA00022989"/>
    </source>
</evidence>
<keyword evidence="5 8" id="KW-1133">Transmembrane helix</keyword>
<gene>
    <name evidence="9" type="ORF">IDM48_01205</name>
</gene>
<evidence type="ECO:0000256" key="3">
    <source>
        <dbReference type="ARBA" id="ARBA00022475"/>
    </source>
</evidence>
<dbReference type="EMBL" id="CP061538">
    <property type="protein sequence ID" value="QNV40103.1"/>
    <property type="molecule type" value="Genomic_DNA"/>
</dbReference>